<dbReference type="InterPro" id="IPR004477">
    <property type="entry name" value="ComEC_N"/>
</dbReference>
<dbReference type="CDD" id="cd07731">
    <property type="entry name" value="ComA-like_MBL-fold"/>
    <property type="match status" value="1"/>
</dbReference>
<dbReference type="PANTHER" id="PTHR30619">
    <property type="entry name" value="DNA INTERNALIZATION/COMPETENCE PROTEIN COMEC/REC2"/>
    <property type="match status" value="1"/>
</dbReference>
<organism evidence="8 9">
    <name type="scientific">Saccharophagus degradans</name>
    <dbReference type="NCBI Taxonomy" id="86304"/>
    <lineage>
        <taxon>Bacteria</taxon>
        <taxon>Pseudomonadati</taxon>
        <taxon>Pseudomonadota</taxon>
        <taxon>Gammaproteobacteria</taxon>
        <taxon>Cellvibrionales</taxon>
        <taxon>Cellvibrionaceae</taxon>
        <taxon>Saccharophagus</taxon>
    </lineage>
</organism>
<dbReference type="PANTHER" id="PTHR30619:SF1">
    <property type="entry name" value="RECOMBINATION PROTEIN 2"/>
    <property type="match status" value="1"/>
</dbReference>
<dbReference type="Pfam" id="PF00753">
    <property type="entry name" value="Lactamase_B"/>
    <property type="match status" value="1"/>
</dbReference>
<dbReference type="EMBL" id="JAUOPB010000013">
    <property type="protein sequence ID" value="MDO6424228.1"/>
    <property type="molecule type" value="Genomic_DNA"/>
</dbReference>
<comment type="caution">
    <text evidence="8">The sequence shown here is derived from an EMBL/GenBank/DDBJ whole genome shotgun (WGS) entry which is preliminary data.</text>
</comment>
<dbReference type="InterPro" id="IPR036866">
    <property type="entry name" value="RibonucZ/Hydroxyglut_hydro"/>
</dbReference>
<accession>A0AAW7XCH0</accession>
<evidence type="ECO:0000256" key="4">
    <source>
        <dbReference type="ARBA" id="ARBA00022989"/>
    </source>
</evidence>
<sequence length="831" mass="90811">MPNSLLLCFLIPLGAAVWLPSAPCSLSTAVIVFSSLVGLYLFLHFLRYLQSVRIVIAMALAAMLGVSMGVARISHVVNAQLPVELELQDLNLHFEVASLPQVGALSTRFIAKPVSITCTEAVSLAQPLKCKVLTRWRESIRLSWYGAPSLEVGQQWQVTVRLRKPRGLVNTDGFDYHAWLLQQGIMATGYVRTKDKVVNVSQLESGFATFEARRQRLDNAFTKVENKLRHHDLMRALAYGDKSHINTARWALLNKSGTVHLMAISGLHIGLIATLGWWFGFGLLKASARLHRSSYFVLALPFIFSILFSFFYAGLAGFAVPTMRALIMVVAVNFALITGKYFSGVRILIIAAIVVVLVDPFAFLSAGFWLSFGAVACLFFSFTAKSAAFATNVETTKAFAGVNKILRGAKALMLMQWQLFFGLFVLLIVLGQQISWVSPFANVVAVPVVSILVVPLVLLASVLFSIWEWGAHGCLQVADTLLSAVLWWLSWVVDIQNTLPVFNLSLSTPAKWLAFFATVLILLPRALACRALGVAIAVCVFFDQSSKPDKFVVTVLDVGQGLSVLVESPSANFLYDAGAAFSDDFDMGSRVVYPVIKSKGIPQLDAVFVSHSDNDHAGGVGPLLNLMPASKVIASALGLEKTTHLINQTALLNAPLSTCAAGEQWQLGELSVMPIWPPSKPALIPSFVKQDINNQSCVLLVTFQNRKILLPGDIDKTVERHLIESGLLPTNVDLLVAAHHGSKTSSSKDFIDTVNASYVVYSAGYKNRYHHPSAVVAKRFDKAGAITFNTALDGAVEFVFQPVNGRSKLDREAARVQVSTARTVEDRLWYD</sequence>
<feature type="domain" description="Metallo-beta-lactamase" evidence="7">
    <location>
        <begin position="560"/>
        <end position="765"/>
    </location>
</feature>
<evidence type="ECO:0000313" key="9">
    <source>
        <dbReference type="Proteomes" id="UP001169760"/>
    </source>
</evidence>
<dbReference type="Gene3D" id="3.60.15.10">
    <property type="entry name" value="Ribonuclease Z/Hydroxyacylglutathione hydrolase-like"/>
    <property type="match status" value="1"/>
</dbReference>
<feature type="transmembrane region" description="Helical" evidence="6">
    <location>
        <begin position="513"/>
        <end position="542"/>
    </location>
</feature>
<dbReference type="InterPro" id="IPR025405">
    <property type="entry name" value="DUF4131"/>
</dbReference>
<feature type="transmembrane region" description="Helical" evidence="6">
    <location>
        <begin position="261"/>
        <end position="283"/>
    </location>
</feature>
<dbReference type="Pfam" id="PF03772">
    <property type="entry name" value="Competence"/>
    <property type="match status" value="1"/>
</dbReference>
<dbReference type="InterPro" id="IPR004797">
    <property type="entry name" value="Competence_ComEC/Rec2"/>
</dbReference>
<feature type="transmembrane region" description="Helical" evidence="6">
    <location>
        <begin position="344"/>
        <end position="363"/>
    </location>
</feature>
<evidence type="ECO:0000256" key="2">
    <source>
        <dbReference type="ARBA" id="ARBA00022475"/>
    </source>
</evidence>
<dbReference type="Pfam" id="PF13567">
    <property type="entry name" value="DUF4131"/>
    <property type="match status" value="1"/>
</dbReference>
<reference evidence="8" key="1">
    <citation type="submission" date="2023-07" db="EMBL/GenBank/DDBJ databases">
        <title>Genome content predicts the carbon catabolic preferences of heterotrophic bacteria.</title>
        <authorList>
            <person name="Gralka M."/>
        </authorList>
    </citation>
    <scope>NUCLEOTIDE SEQUENCE</scope>
    <source>
        <strain evidence="8">I3M17_2</strain>
    </source>
</reference>
<dbReference type="NCBIfam" id="TIGR00361">
    <property type="entry name" value="ComEC_Rec2"/>
    <property type="match status" value="1"/>
</dbReference>
<dbReference type="GO" id="GO:0030420">
    <property type="term" value="P:establishment of competence for transformation"/>
    <property type="evidence" value="ECO:0007669"/>
    <property type="project" value="InterPro"/>
</dbReference>
<dbReference type="SMART" id="SM00849">
    <property type="entry name" value="Lactamase_B"/>
    <property type="match status" value="1"/>
</dbReference>
<dbReference type="InterPro" id="IPR035681">
    <property type="entry name" value="ComA-like_MBL"/>
</dbReference>
<dbReference type="SUPFAM" id="SSF56281">
    <property type="entry name" value="Metallo-hydrolase/oxidoreductase"/>
    <property type="match status" value="1"/>
</dbReference>
<comment type="subcellular location">
    <subcellularLocation>
        <location evidence="1">Cell membrane</location>
        <topology evidence="1">Multi-pass membrane protein</topology>
    </subcellularLocation>
</comment>
<feature type="transmembrane region" description="Helical" evidence="6">
    <location>
        <begin position="411"/>
        <end position="431"/>
    </location>
</feature>
<dbReference type="RefSeq" id="WP_303493633.1">
    <property type="nucleotide sequence ID" value="NZ_JAUOPB010000013.1"/>
</dbReference>
<keyword evidence="4 6" id="KW-1133">Transmembrane helix</keyword>
<evidence type="ECO:0000313" key="8">
    <source>
        <dbReference type="EMBL" id="MDO6424228.1"/>
    </source>
</evidence>
<keyword evidence="3 6" id="KW-0812">Transmembrane</keyword>
<evidence type="ECO:0000256" key="1">
    <source>
        <dbReference type="ARBA" id="ARBA00004651"/>
    </source>
</evidence>
<evidence type="ECO:0000256" key="3">
    <source>
        <dbReference type="ARBA" id="ARBA00022692"/>
    </source>
</evidence>
<feature type="transmembrane region" description="Helical" evidence="6">
    <location>
        <begin position="52"/>
        <end position="71"/>
    </location>
</feature>
<evidence type="ECO:0000256" key="6">
    <source>
        <dbReference type="SAM" id="Phobius"/>
    </source>
</evidence>
<keyword evidence="2" id="KW-1003">Cell membrane</keyword>
<gene>
    <name evidence="8" type="ORF">Q4521_17215</name>
</gene>
<dbReference type="Proteomes" id="UP001169760">
    <property type="component" value="Unassembled WGS sequence"/>
</dbReference>
<evidence type="ECO:0000256" key="5">
    <source>
        <dbReference type="ARBA" id="ARBA00023136"/>
    </source>
</evidence>
<dbReference type="NCBIfam" id="TIGR00360">
    <property type="entry name" value="ComEC_N-term"/>
    <property type="match status" value="1"/>
</dbReference>
<proteinExistence type="predicted"/>
<feature type="transmembrane region" description="Helical" evidence="6">
    <location>
        <begin position="474"/>
        <end position="493"/>
    </location>
</feature>
<feature type="transmembrane region" description="Helical" evidence="6">
    <location>
        <begin position="369"/>
        <end position="390"/>
    </location>
</feature>
<name>A0AAW7XCH0_9GAMM</name>
<dbReference type="GO" id="GO:0005886">
    <property type="term" value="C:plasma membrane"/>
    <property type="evidence" value="ECO:0007669"/>
    <property type="project" value="UniProtKB-SubCell"/>
</dbReference>
<keyword evidence="5 6" id="KW-0472">Membrane</keyword>
<evidence type="ECO:0000259" key="7">
    <source>
        <dbReference type="SMART" id="SM00849"/>
    </source>
</evidence>
<feature type="transmembrane region" description="Helical" evidence="6">
    <location>
        <begin position="26"/>
        <end position="45"/>
    </location>
</feature>
<feature type="transmembrane region" description="Helical" evidence="6">
    <location>
        <begin position="318"/>
        <end position="337"/>
    </location>
</feature>
<dbReference type="AlphaFoldDB" id="A0AAW7XCH0"/>
<feature type="transmembrane region" description="Helical" evidence="6">
    <location>
        <begin position="295"/>
        <end position="312"/>
    </location>
</feature>
<feature type="transmembrane region" description="Helical" evidence="6">
    <location>
        <begin position="443"/>
        <end position="467"/>
    </location>
</feature>
<protein>
    <submittedName>
        <fullName evidence="8">DNA internalization-related competence protein ComEC/Rec2</fullName>
    </submittedName>
</protein>
<dbReference type="InterPro" id="IPR001279">
    <property type="entry name" value="Metallo-B-lactamas"/>
</dbReference>
<dbReference type="InterPro" id="IPR052159">
    <property type="entry name" value="Competence_DNA_uptake"/>
</dbReference>